<reference evidence="1" key="1">
    <citation type="submission" date="2023-07" db="EMBL/GenBank/DDBJ databases">
        <title>Degradation of tert-butanol by M. austroafricanum TBA100.</title>
        <authorList>
            <person name="Helbich S."/>
            <person name="Vainshtein Y."/>
        </authorList>
    </citation>
    <scope>NUCLEOTIDE SEQUENCE</scope>
    <source>
        <strain evidence="1">TBA100</strain>
    </source>
</reference>
<gene>
    <name evidence="1" type="ORF">QYF68_21820</name>
</gene>
<evidence type="ECO:0000313" key="2">
    <source>
        <dbReference type="Proteomes" id="UP001172687"/>
    </source>
</evidence>
<protein>
    <recommendedName>
        <fullName evidence="3">WXG100 family type VII secretion target</fullName>
    </recommendedName>
</protein>
<dbReference type="Gene3D" id="1.10.287.1060">
    <property type="entry name" value="ESAT-6-like"/>
    <property type="match status" value="1"/>
</dbReference>
<organism evidence="1 2">
    <name type="scientific">Mycolicibacterium austroafricanum</name>
    <name type="common">Mycobacterium austroafricanum</name>
    <dbReference type="NCBI Taxonomy" id="39687"/>
    <lineage>
        <taxon>Bacteria</taxon>
        <taxon>Bacillati</taxon>
        <taxon>Actinomycetota</taxon>
        <taxon>Actinomycetes</taxon>
        <taxon>Mycobacteriales</taxon>
        <taxon>Mycobacteriaceae</taxon>
        <taxon>Mycolicibacterium</taxon>
    </lineage>
</organism>
<dbReference type="RefSeq" id="WP_105389452.1">
    <property type="nucleotide sequence ID" value="NZ_CP070380.1"/>
</dbReference>
<dbReference type="SUPFAM" id="SSF140453">
    <property type="entry name" value="EsxAB dimer-like"/>
    <property type="match status" value="1"/>
</dbReference>
<proteinExistence type="predicted"/>
<evidence type="ECO:0000313" key="1">
    <source>
        <dbReference type="EMBL" id="MDN4520438.1"/>
    </source>
</evidence>
<dbReference type="Proteomes" id="UP001172687">
    <property type="component" value="Unassembled WGS sequence"/>
</dbReference>
<keyword evidence="2" id="KW-1185">Reference proteome</keyword>
<comment type="caution">
    <text evidence="1">The sequence shown here is derived from an EMBL/GenBank/DDBJ whole genome shotgun (WGS) entry which is preliminary data.</text>
</comment>
<dbReference type="EMBL" id="JAUHTC010000074">
    <property type="protein sequence ID" value="MDN4520438.1"/>
    <property type="molecule type" value="Genomic_DNA"/>
</dbReference>
<dbReference type="InterPro" id="IPR036689">
    <property type="entry name" value="ESAT-6-like_sf"/>
</dbReference>
<accession>A0ABT8HI58</accession>
<name>A0ABT8HI58_MYCAO</name>
<sequence>MPFTVSRVEASNLASLTAAATELRGKIGQLDALITEQRGSVRRLRAAWRGTAGEETITQAERNLAAQVQLRDRLAAVQETLDTGGSRLAATRDGLTGVVEALRASGWTVTDAGHAIAPPFPPLLTQFEPGFTALIRRLLRLFDEIDAGTAAGISGVLRQR</sequence>
<evidence type="ECO:0008006" key="3">
    <source>
        <dbReference type="Google" id="ProtNLM"/>
    </source>
</evidence>